<gene>
    <name evidence="1" type="ORF">A1O1_02450</name>
</gene>
<proteinExistence type="predicted"/>
<dbReference type="RefSeq" id="XP_007721551.1">
    <property type="nucleotide sequence ID" value="XM_007723361.1"/>
</dbReference>
<organism evidence="1 2">
    <name type="scientific">Capronia coronata CBS 617.96</name>
    <dbReference type="NCBI Taxonomy" id="1182541"/>
    <lineage>
        <taxon>Eukaryota</taxon>
        <taxon>Fungi</taxon>
        <taxon>Dikarya</taxon>
        <taxon>Ascomycota</taxon>
        <taxon>Pezizomycotina</taxon>
        <taxon>Eurotiomycetes</taxon>
        <taxon>Chaetothyriomycetidae</taxon>
        <taxon>Chaetothyriales</taxon>
        <taxon>Herpotrichiellaceae</taxon>
        <taxon>Capronia</taxon>
    </lineage>
</organism>
<keyword evidence="2" id="KW-1185">Reference proteome</keyword>
<dbReference type="GeneID" id="19157350"/>
<dbReference type="EMBL" id="AMWN01000002">
    <property type="protein sequence ID" value="EXJ94057.1"/>
    <property type="molecule type" value="Genomic_DNA"/>
</dbReference>
<evidence type="ECO:0000313" key="2">
    <source>
        <dbReference type="Proteomes" id="UP000019484"/>
    </source>
</evidence>
<accession>W9YMA8</accession>
<evidence type="ECO:0008006" key="3">
    <source>
        <dbReference type="Google" id="ProtNLM"/>
    </source>
</evidence>
<dbReference type="OrthoDB" id="4155352at2759"/>
<evidence type="ECO:0000313" key="1">
    <source>
        <dbReference type="EMBL" id="EXJ94057.1"/>
    </source>
</evidence>
<protein>
    <recommendedName>
        <fullName evidence="3">F-box domain-containing protein</fullName>
    </recommendedName>
</protein>
<reference evidence="1 2" key="1">
    <citation type="submission" date="2013-03" db="EMBL/GenBank/DDBJ databases">
        <title>The Genome Sequence of Capronia coronata CBS 617.96.</title>
        <authorList>
            <consortium name="The Broad Institute Genomics Platform"/>
            <person name="Cuomo C."/>
            <person name="de Hoog S."/>
            <person name="Gorbushina A."/>
            <person name="Walker B."/>
            <person name="Young S.K."/>
            <person name="Zeng Q."/>
            <person name="Gargeya S."/>
            <person name="Fitzgerald M."/>
            <person name="Haas B."/>
            <person name="Abouelleil A."/>
            <person name="Allen A.W."/>
            <person name="Alvarado L."/>
            <person name="Arachchi H.M."/>
            <person name="Berlin A.M."/>
            <person name="Chapman S.B."/>
            <person name="Gainer-Dewar J."/>
            <person name="Goldberg J."/>
            <person name="Griggs A."/>
            <person name="Gujja S."/>
            <person name="Hansen M."/>
            <person name="Howarth C."/>
            <person name="Imamovic A."/>
            <person name="Ireland A."/>
            <person name="Larimer J."/>
            <person name="McCowan C."/>
            <person name="Murphy C."/>
            <person name="Pearson M."/>
            <person name="Poon T.W."/>
            <person name="Priest M."/>
            <person name="Roberts A."/>
            <person name="Saif S."/>
            <person name="Shea T."/>
            <person name="Sisk P."/>
            <person name="Sykes S."/>
            <person name="Wortman J."/>
            <person name="Nusbaum C."/>
            <person name="Birren B."/>
        </authorList>
    </citation>
    <scope>NUCLEOTIDE SEQUENCE [LARGE SCALE GENOMIC DNA]</scope>
    <source>
        <strain evidence="1 2">CBS 617.96</strain>
    </source>
</reference>
<dbReference type="Proteomes" id="UP000019484">
    <property type="component" value="Unassembled WGS sequence"/>
</dbReference>
<sequence length="308" mass="35287">MDPTSPMPSDSTPCRPSFLTLPAEIRQEIYEHVFTDIVVAEFNNFPETYLDQPNTNPFALLRTCKQIKAEVEPIADRSFITMMANENEKCRSQRTQFQSQSLSLSQDVVSISTRFLEPPPRIRRQIWAIELLMTDPDVNAALKYYPRENFPNLEVIDLVKAYECLIGTYAYEGQEYEYQVGLREDYLRELVDSGVTETDFDLDLHSEFFFGFGSDEAVEKTLQESPGLSVRFWCGLQALSMVQRGGGWSSRQSEWAYTSCLLIWNDQGMKLMEVRKVEPLFVGEDGVRVPQPQTESVVPVSSEPSPWQ</sequence>
<name>W9YMA8_9EURO</name>
<dbReference type="HOGENOM" id="CLU_903140_0_0_1"/>
<comment type="caution">
    <text evidence="1">The sequence shown here is derived from an EMBL/GenBank/DDBJ whole genome shotgun (WGS) entry which is preliminary data.</text>
</comment>
<dbReference type="AlphaFoldDB" id="W9YMA8"/>